<evidence type="ECO:0000313" key="2">
    <source>
        <dbReference type="EMBL" id="AYQ71281.1"/>
    </source>
</evidence>
<dbReference type="Proteomes" id="UP000269097">
    <property type="component" value="Chromosome"/>
</dbReference>
<dbReference type="AlphaFoldDB" id="A0A3G3JTW3"/>
<protein>
    <recommendedName>
        <fullName evidence="4">SigmaY antisigma factor component</fullName>
    </recommendedName>
</protein>
<name>A0A3G3JTW3_9BACL</name>
<evidence type="ECO:0008006" key="4">
    <source>
        <dbReference type="Google" id="ProtNLM"/>
    </source>
</evidence>
<keyword evidence="1" id="KW-0812">Transmembrane</keyword>
<dbReference type="KEGG" id="coh:EAV92_00860"/>
<evidence type="ECO:0000256" key="1">
    <source>
        <dbReference type="SAM" id="Phobius"/>
    </source>
</evidence>
<sequence length="82" mass="9688">MNKVPLSEAWPVLIPVALLLLAQGTWLFLDARKRGARAWFWGLWGFIQFPMPTVVYLLLLRWKERKNRHEHDSNQATNDTEE</sequence>
<feature type="transmembrane region" description="Helical" evidence="1">
    <location>
        <begin position="41"/>
        <end position="60"/>
    </location>
</feature>
<feature type="transmembrane region" description="Helical" evidence="1">
    <location>
        <begin position="12"/>
        <end position="29"/>
    </location>
</feature>
<keyword evidence="3" id="KW-1185">Reference proteome</keyword>
<dbReference type="RefSeq" id="WP_123039345.1">
    <property type="nucleotide sequence ID" value="NZ_CP033433.1"/>
</dbReference>
<proteinExistence type="predicted"/>
<evidence type="ECO:0000313" key="3">
    <source>
        <dbReference type="Proteomes" id="UP000269097"/>
    </source>
</evidence>
<organism evidence="2 3">
    <name type="scientific">Cohnella candidum</name>
    <dbReference type="NCBI Taxonomy" id="2674991"/>
    <lineage>
        <taxon>Bacteria</taxon>
        <taxon>Bacillati</taxon>
        <taxon>Bacillota</taxon>
        <taxon>Bacilli</taxon>
        <taxon>Bacillales</taxon>
        <taxon>Paenibacillaceae</taxon>
        <taxon>Cohnella</taxon>
    </lineage>
</organism>
<accession>A0A3G3JTW3</accession>
<dbReference type="EMBL" id="CP033433">
    <property type="protein sequence ID" value="AYQ71281.1"/>
    <property type="molecule type" value="Genomic_DNA"/>
</dbReference>
<gene>
    <name evidence="2" type="ORF">EAV92_00860</name>
</gene>
<keyword evidence="1" id="KW-1133">Transmembrane helix</keyword>
<keyword evidence="1" id="KW-0472">Membrane</keyword>
<reference evidence="2 3" key="1">
    <citation type="submission" date="2018-10" db="EMBL/GenBank/DDBJ databases">
        <title>Genome Sequence of Cohnella sp.</title>
        <authorList>
            <person name="Srinivasan S."/>
            <person name="Kim M.K."/>
        </authorList>
    </citation>
    <scope>NUCLEOTIDE SEQUENCE [LARGE SCALE GENOMIC DNA]</scope>
    <source>
        <strain evidence="2 3">18JY8-7</strain>
    </source>
</reference>